<keyword evidence="2" id="KW-1185">Reference proteome</keyword>
<protein>
    <submittedName>
        <fullName evidence="1">345_t:CDS:1</fullName>
    </submittedName>
</protein>
<dbReference type="Proteomes" id="UP000789702">
    <property type="component" value="Unassembled WGS sequence"/>
</dbReference>
<proteinExistence type="predicted"/>
<comment type="caution">
    <text evidence="1">The sequence shown here is derived from an EMBL/GenBank/DDBJ whole genome shotgun (WGS) entry which is preliminary data.</text>
</comment>
<sequence length="75" mass="8693">NDDEYYGYGDNDDEYYKSKRNALLNKRGGKGKGEDDSYEYAKPNHKRSALAKPNHKRSALAKPNHKRSALARRRH</sequence>
<feature type="non-terminal residue" evidence="1">
    <location>
        <position position="1"/>
    </location>
</feature>
<dbReference type="EMBL" id="CAJVPU010003470">
    <property type="protein sequence ID" value="CAG8518577.1"/>
    <property type="molecule type" value="Genomic_DNA"/>
</dbReference>
<evidence type="ECO:0000313" key="1">
    <source>
        <dbReference type="EMBL" id="CAG8518577.1"/>
    </source>
</evidence>
<gene>
    <name evidence="1" type="ORF">DHETER_LOCUS3802</name>
</gene>
<reference evidence="1" key="1">
    <citation type="submission" date="2021-06" db="EMBL/GenBank/DDBJ databases">
        <authorList>
            <person name="Kallberg Y."/>
            <person name="Tangrot J."/>
            <person name="Rosling A."/>
        </authorList>
    </citation>
    <scope>NUCLEOTIDE SEQUENCE</scope>
    <source>
        <strain evidence="1">IL203A</strain>
    </source>
</reference>
<evidence type="ECO:0000313" key="2">
    <source>
        <dbReference type="Proteomes" id="UP000789702"/>
    </source>
</evidence>
<organism evidence="1 2">
    <name type="scientific">Dentiscutata heterogama</name>
    <dbReference type="NCBI Taxonomy" id="1316150"/>
    <lineage>
        <taxon>Eukaryota</taxon>
        <taxon>Fungi</taxon>
        <taxon>Fungi incertae sedis</taxon>
        <taxon>Mucoromycota</taxon>
        <taxon>Glomeromycotina</taxon>
        <taxon>Glomeromycetes</taxon>
        <taxon>Diversisporales</taxon>
        <taxon>Gigasporaceae</taxon>
        <taxon>Dentiscutata</taxon>
    </lineage>
</organism>
<accession>A0ACA9LCE3</accession>
<name>A0ACA9LCE3_9GLOM</name>